<protein>
    <submittedName>
        <fullName evidence="2">SprT family zinc-dependent metalloprotease</fullName>
    </submittedName>
</protein>
<dbReference type="EMBL" id="CP120678">
    <property type="protein sequence ID" value="WIW71872.1"/>
    <property type="molecule type" value="Genomic_DNA"/>
</dbReference>
<evidence type="ECO:0000313" key="2">
    <source>
        <dbReference type="EMBL" id="WIW71872.1"/>
    </source>
</evidence>
<gene>
    <name evidence="2" type="ORF">P3F81_06145</name>
</gene>
<evidence type="ECO:0000259" key="1">
    <source>
        <dbReference type="Pfam" id="PF01863"/>
    </source>
</evidence>
<dbReference type="CDD" id="cd07344">
    <property type="entry name" value="M48_yhfN_like"/>
    <property type="match status" value="1"/>
</dbReference>
<dbReference type="PANTHER" id="PTHR30399">
    <property type="entry name" value="UNCHARACTERIZED PROTEIN YGJP"/>
    <property type="match status" value="1"/>
</dbReference>
<feature type="domain" description="YgjP-like metallopeptidase" evidence="1">
    <location>
        <begin position="18"/>
        <end position="222"/>
    </location>
</feature>
<dbReference type="GO" id="GO:0008237">
    <property type="term" value="F:metallopeptidase activity"/>
    <property type="evidence" value="ECO:0007669"/>
    <property type="project" value="UniProtKB-KW"/>
</dbReference>
<keyword evidence="2" id="KW-0378">Hydrolase</keyword>
<keyword evidence="3" id="KW-1185">Reference proteome</keyword>
<keyword evidence="2" id="KW-0645">Protease</keyword>
<dbReference type="Proteomes" id="UP001243623">
    <property type="component" value="Chromosome"/>
</dbReference>
<dbReference type="PANTHER" id="PTHR30399:SF1">
    <property type="entry name" value="UTP PYROPHOSPHATASE"/>
    <property type="match status" value="1"/>
</dbReference>
<dbReference type="REBASE" id="724912">
    <property type="entry name" value="S2.Sba92133ORF6160P"/>
</dbReference>
<organism evidence="2 3">
    <name type="scientific">Selenobaculum gibii</name>
    <dbReference type="NCBI Taxonomy" id="3054208"/>
    <lineage>
        <taxon>Bacteria</taxon>
        <taxon>Bacillati</taxon>
        <taxon>Bacillota</taxon>
        <taxon>Negativicutes</taxon>
        <taxon>Selenomonadales</taxon>
        <taxon>Selenomonadaceae</taxon>
        <taxon>Selenobaculum</taxon>
    </lineage>
</organism>
<dbReference type="RefSeq" id="WP_147668654.1">
    <property type="nucleotide sequence ID" value="NZ_CP120678.1"/>
</dbReference>
<dbReference type="Pfam" id="PF01863">
    <property type="entry name" value="YgjP-like"/>
    <property type="match status" value="1"/>
</dbReference>
<accession>A0A9Y2AKU6</accession>
<evidence type="ECO:0000313" key="3">
    <source>
        <dbReference type="Proteomes" id="UP001243623"/>
    </source>
</evidence>
<keyword evidence="2" id="KW-0482">Metalloprotease</keyword>
<sequence>MKRTYKDITYTLKQSKRKTLSIYIEADSSVSVLAPESKTISDIEKVIENKRYWVYKELAEKEMLNAARIKRDFVNGQGFLYLGKSYRLSIVDTQDVPLKLLNGYFCLRQNDVETAEKSFIDFYRQKGMKKFAARMRYYQEMLGVRPAGVRVLDLKTRWASCSEDKMLNFHWKTMMAPMKIIDYVVVHELVHLIYPNHTDAFWNEVDKILPDYTERKEWLKENGVSLDI</sequence>
<dbReference type="InterPro" id="IPR053136">
    <property type="entry name" value="UTP_pyrophosphatase-like"/>
</dbReference>
<reference evidence="2" key="1">
    <citation type="submission" date="2023-03" db="EMBL/GenBank/DDBJ databases">
        <title>Selenobaculum gbiensis gen. nov. sp. nov., a new bacterium isolated from the gut microbiota of IBD patient.</title>
        <authorList>
            <person name="Yeo S."/>
            <person name="Park H."/>
            <person name="Huh C.S."/>
        </authorList>
    </citation>
    <scope>NUCLEOTIDE SEQUENCE</scope>
    <source>
        <strain evidence="2">ICN-92133</strain>
    </source>
</reference>
<dbReference type="KEGG" id="sgbi:P3F81_06145"/>
<name>A0A9Y2AKU6_9FIRM</name>
<dbReference type="AlphaFoldDB" id="A0A9Y2AKU6"/>
<dbReference type="InterPro" id="IPR002725">
    <property type="entry name" value="YgjP-like_metallopeptidase"/>
</dbReference>
<dbReference type="Gene3D" id="3.30.2010.10">
    <property type="entry name" value="Metalloproteases ('zincins'), catalytic domain"/>
    <property type="match status" value="1"/>
</dbReference>
<proteinExistence type="predicted"/>